<keyword evidence="1" id="KW-0812">Transmembrane</keyword>
<dbReference type="PANTHER" id="PTHR38034">
    <property type="entry name" value="INNER MEMBRANE PROTEIN YPJD"/>
    <property type="match status" value="1"/>
</dbReference>
<accession>A0A9D7E213</accession>
<dbReference type="Pfam" id="PF01578">
    <property type="entry name" value="Cytochrom_C_asm"/>
    <property type="match status" value="1"/>
</dbReference>
<evidence type="ECO:0000313" key="3">
    <source>
        <dbReference type="EMBL" id="MBK6971510.1"/>
    </source>
</evidence>
<feature type="transmembrane region" description="Helical" evidence="1">
    <location>
        <begin position="103"/>
        <end position="121"/>
    </location>
</feature>
<name>A0A9D7E213_9PROT</name>
<feature type="transmembrane region" description="Helical" evidence="1">
    <location>
        <begin position="220"/>
        <end position="237"/>
    </location>
</feature>
<feature type="transmembrane region" description="Helical" evidence="1">
    <location>
        <begin position="47"/>
        <end position="66"/>
    </location>
</feature>
<organism evidence="3 4">
    <name type="scientific">Candidatus Methylophosphatis roskildensis</name>
    <dbReference type="NCBI Taxonomy" id="2899263"/>
    <lineage>
        <taxon>Bacteria</taxon>
        <taxon>Pseudomonadati</taxon>
        <taxon>Pseudomonadota</taxon>
        <taxon>Betaproteobacteria</taxon>
        <taxon>Nitrosomonadales</taxon>
        <taxon>Sterolibacteriaceae</taxon>
        <taxon>Candidatus Methylophosphatis</taxon>
    </lineage>
</organism>
<reference evidence="3" key="1">
    <citation type="submission" date="2020-10" db="EMBL/GenBank/DDBJ databases">
        <title>Connecting structure to function with the recovery of over 1000 high-quality activated sludge metagenome-assembled genomes encoding full-length rRNA genes using long-read sequencing.</title>
        <authorList>
            <person name="Singleton C.M."/>
            <person name="Petriglieri F."/>
            <person name="Kristensen J.M."/>
            <person name="Kirkegaard R.H."/>
            <person name="Michaelsen T.Y."/>
            <person name="Andersen M.H."/>
            <person name="Karst S.M."/>
            <person name="Dueholm M.S."/>
            <person name="Nielsen P.H."/>
            <person name="Albertsen M."/>
        </authorList>
    </citation>
    <scope>NUCLEOTIDE SEQUENCE</scope>
    <source>
        <strain evidence="3">Bjer_18-Q3-R1-45_BAT3C.347</strain>
    </source>
</reference>
<feature type="transmembrane region" description="Helical" evidence="1">
    <location>
        <begin position="141"/>
        <end position="160"/>
    </location>
</feature>
<comment type="caution">
    <text evidence="3">The sequence shown here is derived from an EMBL/GenBank/DDBJ whole genome shotgun (WGS) entry which is preliminary data.</text>
</comment>
<dbReference type="PANTHER" id="PTHR38034:SF1">
    <property type="entry name" value="INNER MEMBRANE PROTEIN YPJD"/>
    <property type="match status" value="1"/>
</dbReference>
<feature type="transmembrane region" description="Helical" evidence="1">
    <location>
        <begin position="249"/>
        <end position="271"/>
    </location>
</feature>
<evidence type="ECO:0000256" key="1">
    <source>
        <dbReference type="SAM" id="Phobius"/>
    </source>
</evidence>
<sequence length="278" mass="30890">MTILLQVLPAALYAVLGIHFWRTRWADSGPLVGANPTLRRLTPWERLTLLSGILLHGAGLYLLLFPGGDMRFGFSYALSLIVWLALVFYWIENFYARIEGLQTLAMPVAAVCILLSLAYPGQHLLANAGSPVFRVHFMMAMLAYSLFTLAALHALLMAAAEKRLHEGRLSRALAGLPPLLTMESLLFRLIAIAFVLLTLTLGTGIVFSESLFGKAFRFDHKTVFAITSWLMFGALLIGRHFRGWRGRIALRWTLAGFVTLLLAYVGSRFVLEVILGRA</sequence>
<dbReference type="InterPro" id="IPR002541">
    <property type="entry name" value="Cyt_c_assembly"/>
</dbReference>
<dbReference type="EMBL" id="JADJEV010000001">
    <property type="protein sequence ID" value="MBK6971510.1"/>
    <property type="molecule type" value="Genomic_DNA"/>
</dbReference>
<feature type="transmembrane region" description="Helical" evidence="1">
    <location>
        <begin position="72"/>
        <end position="91"/>
    </location>
</feature>
<dbReference type="GO" id="GO:0017004">
    <property type="term" value="P:cytochrome complex assembly"/>
    <property type="evidence" value="ECO:0007669"/>
    <property type="project" value="InterPro"/>
</dbReference>
<feature type="domain" description="Cytochrome c assembly protein" evidence="2">
    <location>
        <begin position="72"/>
        <end position="274"/>
    </location>
</feature>
<keyword evidence="1" id="KW-1133">Transmembrane helix</keyword>
<proteinExistence type="predicted"/>
<evidence type="ECO:0000259" key="2">
    <source>
        <dbReference type="Pfam" id="PF01578"/>
    </source>
</evidence>
<dbReference type="GO" id="GO:0020037">
    <property type="term" value="F:heme binding"/>
    <property type="evidence" value="ECO:0007669"/>
    <property type="project" value="InterPro"/>
</dbReference>
<gene>
    <name evidence="3" type="primary">ccsA</name>
    <name evidence="3" type="ORF">IPH26_00595</name>
</gene>
<keyword evidence="1" id="KW-0472">Membrane</keyword>
<dbReference type="InterPro" id="IPR052372">
    <property type="entry name" value="YpjD/HemX"/>
</dbReference>
<protein>
    <submittedName>
        <fullName evidence="3">Cytochrome c biogenesis protein CcsA</fullName>
    </submittedName>
</protein>
<evidence type="ECO:0000313" key="4">
    <source>
        <dbReference type="Proteomes" id="UP000807785"/>
    </source>
</evidence>
<dbReference type="Proteomes" id="UP000807785">
    <property type="component" value="Unassembled WGS sequence"/>
</dbReference>
<dbReference type="AlphaFoldDB" id="A0A9D7E213"/>
<feature type="transmembrane region" description="Helical" evidence="1">
    <location>
        <begin position="185"/>
        <end position="208"/>
    </location>
</feature>